<organism evidence="2 3">
    <name type="scientific">Linum tenue</name>
    <dbReference type="NCBI Taxonomy" id="586396"/>
    <lineage>
        <taxon>Eukaryota</taxon>
        <taxon>Viridiplantae</taxon>
        <taxon>Streptophyta</taxon>
        <taxon>Embryophyta</taxon>
        <taxon>Tracheophyta</taxon>
        <taxon>Spermatophyta</taxon>
        <taxon>Magnoliopsida</taxon>
        <taxon>eudicotyledons</taxon>
        <taxon>Gunneridae</taxon>
        <taxon>Pentapetalae</taxon>
        <taxon>rosids</taxon>
        <taxon>fabids</taxon>
        <taxon>Malpighiales</taxon>
        <taxon>Linaceae</taxon>
        <taxon>Linum</taxon>
    </lineage>
</organism>
<dbReference type="EMBL" id="CAMGYJ010000008">
    <property type="protein sequence ID" value="CAI0464402.1"/>
    <property type="molecule type" value="Genomic_DNA"/>
</dbReference>
<feature type="compositionally biased region" description="Basic and acidic residues" evidence="1">
    <location>
        <begin position="100"/>
        <end position="115"/>
    </location>
</feature>
<proteinExistence type="predicted"/>
<evidence type="ECO:0000313" key="3">
    <source>
        <dbReference type="Proteomes" id="UP001154282"/>
    </source>
</evidence>
<sequence>MSGRSTSSLIATSSVKRCFLTQSNSSMFQRFTNLQTSSPNHSHQLHSFISSPSSVCSTFAHQLAGGYQRKTLVFLRQFQIQKQQPSNQSTVGVKTTPCLEEERNEAKTAPYRREVSPATKTTAYRSWNQVVSGKLPN</sequence>
<accession>A0AAV0P162</accession>
<evidence type="ECO:0000256" key="1">
    <source>
        <dbReference type="SAM" id="MobiDB-lite"/>
    </source>
</evidence>
<keyword evidence="3" id="KW-1185">Reference proteome</keyword>
<name>A0AAV0P162_9ROSI</name>
<dbReference type="AlphaFoldDB" id="A0AAV0P162"/>
<comment type="caution">
    <text evidence="2">The sequence shown here is derived from an EMBL/GenBank/DDBJ whole genome shotgun (WGS) entry which is preliminary data.</text>
</comment>
<feature type="region of interest" description="Disordered" evidence="1">
    <location>
        <begin position="85"/>
        <end position="119"/>
    </location>
</feature>
<gene>
    <name evidence="2" type="ORF">LITE_LOCUS36175</name>
</gene>
<reference evidence="2" key="1">
    <citation type="submission" date="2022-08" db="EMBL/GenBank/DDBJ databases">
        <authorList>
            <person name="Gutierrez-Valencia J."/>
        </authorList>
    </citation>
    <scope>NUCLEOTIDE SEQUENCE</scope>
</reference>
<evidence type="ECO:0000313" key="2">
    <source>
        <dbReference type="EMBL" id="CAI0464402.1"/>
    </source>
</evidence>
<dbReference type="Proteomes" id="UP001154282">
    <property type="component" value="Unassembled WGS sequence"/>
</dbReference>
<protein>
    <submittedName>
        <fullName evidence="2">Uncharacterized protein</fullName>
    </submittedName>
</protein>